<dbReference type="InterPro" id="IPR007554">
    <property type="entry name" value="Glycerophosphate_synth"/>
</dbReference>
<sequence length="407" mass="49407">MELQVERESRDEMNIRRFVVRFVEHAYRFLMKRIQKNLAKQNIIMFESFLGKQYSDSPKAIYEEWKRQNREERLIWSMDRKHLHHLPSDVEYVERLSLKWVYYMGRSKVWISNSRLPNWLPKDLNTIYLQTWHGTPLKKLALDMQEVHMAETDRESYKKSFTKESSKWDFLIAPNEYSSEIFQRAFAFHQDMLEIGYPRNDIFYQAERMKQLEQKVKHRLDIPSDKKVILYAPTWRDQQNEGRGKYRFQIPFDFQEFSSRYGDQYVLLVRFHYLVSEELNLESVHPHVIDVSSYPDIAELYTISDVLITDYSSVMFDYAHLSRPMLFYTYDLEEYRDVIRGFYFDFTKEAPGPLVRTQDELFDAIDRLSDVTLQYKEKYDLFQKRFCEYDRGEASKIIVQTLSERMR</sequence>
<evidence type="ECO:0000313" key="7">
    <source>
        <dbReference type="EMBL" id="MFC7388999.1"/>
    </source>
</evidence>
<proteinExistence type="inferred from homology"/>
<dbReference type="Pfam" id="PF04464">
    <property type="entry name" value="Glyphos_transf"/>
    <property type="match status" value="1"/>
</dbReference>
<dbReference type="Gene3D" id="3.40.50.11820">
    <property type="match status" value="1"/>
</dbReference>
<comment type="subcellular location">
    <subcellularLocation>
        <location evidence="1">Cell membrane</location>
        <topology evidence="1">Peripheral membrane protein</topology>
    </subcellularLocation>
</comment>
<evidence type="ECO:0000256" key="6">
    <source>
        <dbReference type="ARBA" id="ARBA00023136"/>
    </source>
</evidence>
<comment type="similarity">
    <text evidence="2">Belongs to the CDP-glycerol glycerophosphotransferase family.</text>
</comment>
<evidence type="ECO:0000313" key="8">
    <source>
        <dbReference type="Proteomes" id="UP001596439"/>
    </source>
</evidence>
<dbReference type="Gene3D" id="3.40.50.12580">
    <property type="match status" value="1"/>
</dbReference>
<keyword evidence="3" id="KW-1003">Cell membrane</keyword>
<gene>
    <name evidence="7" type="ORF">ACFQO8_02510</name>
</gene>
<evidence type="ECO:0000256" key="2">
    <source>
        <dbReference type="ARBA" id="ARBA00010488"/>
    </source>
</evidence>
<dbReference type="Proteomes" id="UP001596439">
    <property type="component" value="Unassembled WGS sequence"/>
</dbReference>
<dbReference type="InterPro" id="IPR043148">
    <property type="entry name" value="TagF_C"/>
</dbReference>
<accession>A0ABW2PHP8</accession>
<keyword evidence="8" id="KW-1185">Reference proteome</keyword>
<evidence type="ECO:0000256" key="5">
    <source>
        <dbReference type="ARBA" id="ARBA00022944"/>
    </source>
</evidence>
<evidence type="ECO:0000256" key="3">
    <source>
        <dbReference type="ARBA" id="ARBA00022475"/>
    </source>
</evidence>
<dbReference type="RefSeq" id="WP_214786656.1">
    <property type="nucleotide sequence ID" value="NZ_JBHSGY010000001.1"/>
</dbReference>
<dbReference type="InterPro" id="IPR043149">
    <property type="entry name" value="TagF_N"/>
</dbReference>
<keyword evidence="5" id="KW-0777">Teichoic acid biosynthesis</keyword>
<protein>
    <submittedName>
        <fullName evidence="7">CDP-glycerol glycerophosphotransferase family protein</fullName>
    </submittedName>
</protein>
<dbReference type="PANTHER" id="PTHR37316">
    <property type="entry name" value="TEICHOIC ACID GLYCEROL-PHOSPHATE PRIMASE"/>
    <property type="match status" value="1"/>
</dbReference>
<reference evidence="8" key="1">
    <citation type="journal article" date="2019" name="Int. J. Syst. Evol. Microbiol.">
        <title>The Global Catalogue of Microorganisms (GCM) 10K type strain sequencing project: providing services to taxonomists for standard genome sequencing and annotation.</title>
        <authorList>
            <consortium name="The Broad Institute Genomics Platform"/>
            <consortium name="The Broad Institute Genome Sequencing Center for Infectious Disease"/>
            <person name="Wu L."/>
            <person name="Ma J."/>
        </authorList>
    </citation>
    <scope>NUCLEOTIDE SEQUENCE [LARGE SCALE GENOMIC DNA]</scope>
    <source>
        <strain evidence="8">CCUG 55590</strain>
    </source>
</reference>
<evidence type="ECO:0000256" key="4">
    <source>
        <dbReference type="ARBA" id="ARBA00022679"/>
    </source>
</evidence>
<dbReference type="EMBL" id="JBHTCE010000001">
    <property type="protein sequence ID" value="MFC7388999.1"/>
    <property type="molecule type" value="Genomic_DNA"/>
</dbReference>
<evidence type="ECO:0000256" key="1">
    <source>
        <dbReference type="ARBA" id="ARBA00004202"/>
    </source>
</evidence>
<keyword evidence="4" id="KW-0808">Transferase</keyword>
<keyword evidence="6" id="KW-0472">Membrane</keyword>
<organism evidence="7 8">
    <name type="scientific">Exiguobacterium aestuarii</name>
    <dbReference type="NCBI Taxonomy" id="273527"/>
    <lineage>
        <taxon>Bacteria</taxon>
        <taxon>Bacillati</taxon>
        <taxon>Bacillota</taxon>
        <taxon>Bacilli</taxon>
        <taxon>Bacillales</taxon>
        <taxon>Bacillales Family XII. Incertae Sedis</taxon>
        <taxon>Exiguobacterium</taxon>
    </lineage>
</organism>
<dbReference type="SUPFAM" id="SSF53756">
    <property type="entry name" value="UDP-Glycosyltransferase/glycogen phosphorylase"/>
    <property type="match status" value="1"/>
</dbReference>
<comment type="caution">
    <text evidence="7">The sequence shown here is derived from an EMBL/GenBank/DDBJ whole genome shotgun (WGS) entry which is preliminary data.</text>
</comment>
<name>A0ABW2PHP8_9BACL</name>
<dbReference type="InterPro" id="IPR051612">
    <property type="entry name" value="Teichoic_Acid_Biosynth"/>
</dbReference>
<dbReference type="PANTHER" id="PTHR37316:SF3">
    <property type="entry name" value="TEICHOIC ACID GLYCEROL-PHOSPHATE TRANSFERASE"/>
    <property type="match status" value="1"/>
</dbReference>